<gene>
    <name evidence="1" type="ORF">BDQ12DRAFT_686855</name>
</gene>
<accession>A0A5C3M5L9</accession>
<dbReference type="EMBL" id="ML213614">
    <property type="protein sequence ID" value="TFK36411.1"/>
    <property type="molecule type" value="Genomic_DNA"/>
</dbReference>
<dbReference type="Proteomes" id="UP000308652">
    <property type="component" value="Unassembled WGS sequence"/>
</dbReference>
<name>A0A5C3M5L9_9AGAR</name>
<reference evidence="1 2" key="1">
    <citation type="journal article" date="2019" name="Nat. Ecol. Evol.">
        <title>Megaphylogeny resolves global patterns of mushroom evolution.</title>
        <authorList>
            <person name="Varga T."/>
            <person name="Krizsan K."/>
            <person name="Foldi C."/>
            <person name="Dima B."/>
            <person name="Sanchez-Garcia M."/>
            <person name="Sanchez-Ramirez S."/>
            <person name="Szollosi G.J."/>
            <person name="Szarkandi J.G."/>
            <person name="Papp V."/>
            <person name="Albert L."/>
            <person name="Andreopoulos W."/>
            <person name="Angelini C."/>
            <person name="Antonin V."/>
            <person name="Barry K.W."/>
            <person name="Bougher N.L."/>
            <person name="Buchanan P."/>
            <person name="Buyck B."/>
            <person name="Bense V."/>
            <person name="Catcheside P."/>
            <person name="Chovatia M."/>
            <person name="Cooper J."/>
            <person name="Damon W."/>
            <person name="Desjardin D."/>
            <person name="Finy P."/>
            <person name="Geml J."/>
            <person name="Haridas S."/>
            <person name="Hughes K."/>
            <person name="Justo A."/>
            <person name="Karasinski D."/>
            <person name="Kautmanova I."/>
            <person name="Kiss B."/>
            <person name="Kocsube S."/>
            <person name="Kotiranta H."/>
            <person name="LaButti K.M."/>
            <person name="Lechner B.E."/>
            <person name="Liimatainen K."/>
            <person name="Lipzen A."/>
            <person name="Lukacs Z."/>
            <person name="Mihaltcheva S."/>
            <person name="Morgado L.N."/>
            <person name="Niskanen T."/>
            <person name="Noordeloos M.E."/>
            <person name="Ohm R.A."/>
            <person name="Ortiz-Santana B."/>
            <person name="Ovrebo C."/>
            <person name="Racz N."/>
            <person name="Riley R."/>
            <person name="Savchenko A."/>
            <person name="Shiryaev A."/>
            <person name="Soop K."/>
            <person name="Spirin V."/>
            <person name="Szebenyi C."/>
            <person name="Tomsovsky M."/>
            <person name="Tulloss R.E."/>
            <person name="Uehling J."/>
            <person name="Grigoriev I.V."/>
            <person name="Vagvolgyi C."/>
            <person name="Papp T."/>
            <person name="Martin F.M."/>
            <person name="Miettinen O."/>
            <person name="Hibbett D.S."/>
            <person name="Nagy L.G."/>
        </authorList>
    </citation>
    <scope>NUCLEOTIDE SEQUENCE [LARGE SCALE GENOMIC DNA]</scope>
    <source>
        <strain evidence="1 2">CBS 166.37</strain>
    </source>
</reference>
<sequence length="81" mass="9583">MHGMSHKNVTLLDMLPLADQSDQLLIWSQLVCHSMKTKTYELSELPLYRSQIRKHRLYARYSTHTHIKSKFLSIEHSKICD</sequence>
<protein>
    <submittedName>
        <fullName evidence="1">Uncharacterized protein</fullName>
    </submittedName>
</protein>
<evidence type="ECO:0000313" key="2">
    <source>
        <dbReference type="Proteomes" id="UP000308652"/>
    </source>
</evidence>
<evidence type="ECO:0000313" key="1">
    <source>
        <dbReference type="EMBL" id="TFK36411.1"/>
    </source>
</evidence>
<proteinExistence type="predicted"/>
<keyword evidence="2" id="KW-1185">Reference proteome</keyword>
<organism evidence="1 2">
    <name type="scientific">Crucibulum laeve</name>
    <dbReference type="NCBI Taxonomy" id="68775"/>
    <lineage>
        <taxon>Eukaryota</taxon>
        <taxon>Fungi</taxon>
        <taxon>Dikarya</taxon>
        <taxon>Basidiomycota</taxon>
        <taxon>Agaricomycotina</taxon>
        <taxon>Agaricomycetes</taxon>
        <taxon>Agaricomycetidae</taxon>
        <taxon>Agaricales</taxon>
        <taxon>Agaricineae</taxon>
        <taxon>Nidulariaceae</taxon>
        <taxon>Crucibulum</taxon>
    </lineage>
</organism>
<dbReference type="AlphaFoldDB" id="A0A5C3M5L9"/>